<comment type="similarity">
    <text evidence="2 14">Belongs to the CorA metal ion transporter (MIT) (TC 1.A.35) family.</text>
</comment>
<proteinExistence type="inferred from homology"/>
<evidence type="ECO:0000256" key="6">
    <source>
        <dbReference type="ARBA" id="ARBA00022842"/>
    </source>
</evidence>
<dbReference type="PANTHER" id="PTHR13890">
    <property type="entry name" value="RNA SPLICING PROTEIN MRS2, MITOCHONDRIAL"/>
    <property type="match status" value="1"/>
</dbReference>
<evidence type="ECO:0000256" key="5">
    <source>
        <dbReference type="ARBA" id="ARBA00022792"/>
    </source>
</evidence>
<evidence type="ECO:0000256" key="2">
    <source>
        <dbReference type="ARBA" id="ARBA00009765"/>
    </source>
</evidence>
<organism evidence="15 16">
    <name type="scientific">Scheffersomyces spartinae</name>
    <dbReference type="NCBI Taxonomy" id="45513"/>
    <lineage>
        <taxon>Eukaryota</taxon>
        <taxon>Fungi</taxon>
        <taxon>Dikarya</taxon>
        <taxon>Ascomycota</taxon>
        <taxon>Saccharomycotina</taxon>
        <taxon>Pichiomycetes</taxon>
        <taxon>Debaryomycetaceae</taxon>
        <taxon>Scheffersomyces</taxon>
    </lineage>
</organism>
<name>A0A9P8AIW8_9ASCO</name>
<comment type="subunit">
    <text evidence="13">Homopentamer. Forms homooligomers. Interacts with MFM1.</text>
</comment>
<evidence type="ECO:0000256" key="7">
    <source>
        <dbReference type="ARBA" id="ARBA00022946"/>
    </source>
</evidence>
<keyword evidence="10" id="KW-0496">Mitochondrion</keyword>
<keyword evidence="3 14" id="KW-0813">Transport</keyword>
<evidence type="ECO:0000313" key="16">
    <source>
        <dbReference type="Proteomes" id="UP000790833"/>
    </source>
</evidence>
<evidence type="ECO:0000256" key="12">
    <source>
        <dbReference type="ARBA" id="ARBA00046105"/>
    </source>
</evidence>
<comment type="subcellular location">
    <subcellularLocation>
        <location evidence="1 14">Mitochondrion inner membrane</location>
        <topology evidence="1 14">Multi-pass membrane protein</topology>
    </subcellularLocation>
</comment>
<keyword evidence="6 14" id="KW-0460">Magnesium</keyword>
<keyword evidence="11 14" id="KW-0472">Membrane</keyword>
<dbReference type="RefSeq" id="XP_043049109.1">
    <property type="nucleotide sequence ID" value="XM_043191466.1"/>
</dbReference>
<dbReference type="InterPro" id="IPR039204">
    <property type="entry name" value="MRS2-like"/>
</dbReference>
<evidence type="ECO:0000256" key="1">
    <source>
        <dbReference type="ARBA" id="ARBA00004448"/>
    </source>
</evidence>
<dbReference type="InterPro" id="IPR045863">
    <property type="entry name" value="CorA_TM1_TM2"/>
</dbReference>
<dbReference type="PANTHER" id="PTHR13890:SF27">
    <property type="entry name" value="MAGNESIUM TRANSPORTER MRS2, MITOCHONDRIAL"/>
    <property type="match status" value="1"/>
</dbReference>
<evidence type="ECO:0000256" key="9">
    <source>
        <dbReference type="ARBA" id="ARBA00023065"/>
    </source>
</evidence>
<evidence type="ECO:0000256" key="3">
    <source>
        <dbReference type="ARBA" id="ARBA00022448"/>
    </source>
</evidence>
<dbReference type="OrthoDB" id="10251508at2759"/>
<evidence type="ECO:0000256" key="13">
    <source>
        <dbReference type="ARBA" id="ARBA00046701"/>
    </source>
</evidence>
<dbReference type="GO" id="GO:0015095">
    <property type="term" value="F:magnesium ion transmembrane transporter activity"/>
    <property type="evidence" value="ECO:0007669"/>
    <property type="project" value="TreeGrafter"/>
</dbReference>
<keyword evidence="9 14" id="KW-0406">Ion transport</keyword>
<dbReference type="AlphaFoldDB" id="A0A9P8AIW8"/>
<dbReference type="GO" id="GO:0045016">
    <property type="term" value="P:mitochondrial magnesium ion transmembrane transport"/>
    <property type="evidence" value="ECO:0007669"/>
    <property type="project" value="TreeGrafter"/>
</dbReference>
<feature type="transmembrane region" description="Helical" evidence="14">
    <location>
        <begin position="326"/>
        <end position="344"/>
    </location>
</feature>
<evidence type="ECO:0000256" key="10">
    <source>
        <dbReference type="ARBA" id="ARBA00023128"/>
    </source>
</evidence>
<evidence type="ECO:0000256" key="14">
    <source>
        <dbReference type="RuleBase" id="RU366042"/>
    </source>
</evidence>
<dbReference type="GO" id="GO:0005743">
    <property type="term" value="C:mitochondrial inner membrane"/>
    <property type="evidence" value="ECO:0007669"/>
    <property type="project" value="UniProtKB-SubCell"/>
</dbReference>
<dbReference type="EMBL" id="JAHMUF010000011">
    <property type="protein sequence ID" value="KAG7193561.1"/>
    <property type="molecule type" value="Genomic_DNA"/>
</dbReference>
<dbReference type="Proteomes" id="UP000790833">
    <property type="component" value="Unassembled WGS sequence"/>
</dbReference>
<keyword evidence="5 14" id="KW-0999">Mitochondrion inner membrane</keyword>
<dbReference type="SUPFAM" id="SSF144083">
    <property type="entry name" value="Magnesium transport protein CorA, transmembrane region"/>
    <property type="match status" value="1"/>
</dbReference>
<dbReference type="Pfam" id="PF22099">
    <property type="entry name" value="MRS2-like"/>
    <property type="match status" value="1"/>
</dbReference>
<dbReference type="GeneID" id="66114004"/>
<comment type="function">
    <text evidence="12">High-conductance magnesium-selective channel that mediates the influx of magnesium into the mitochondrial matrix. Essential for the splicing of mRNA group II introns in mitochondria by affecting mitochondrial magnesium concentrations, which are critical for group II intron splicing. It also suppresses a variety of mitochondrial intron mutations and its absence may disturb the assembly of mitochondrial membrane complexes.</text>
</comment>
<evidence type="ECO:0000313" key="15">
    <source>
        <dbReference type="EMBL" id="KAG7193561.1"/>
    </source>
</evidence>
<keyword evidence="8 14" id="KW-1133">Transmembrane helix</keyword>
<gene>
    <name evidence="15" type="primary">MRS2</name>
    <name evidence="15" type="ORF">KQ657_000630</name>
</gene>
<dbReference type="CDD" id="cd12823">
    <property type="entry name" value="Mrs2_Mfm1p-like"/>
    <property type="match status" value="1"/>
</dbReference>
<evidence type="ECO:0000256" key="11">
    <source>
        <dbReference type="ARBA" id="ARBA00023136"/>
    </source>
</evidence>
<keyword evidence="16" id="KW-1185">Reference proteome</keyword>
<keyword evidence="7" id="KW-0809">Transit peptide</keyword>
<comment type="caution">
    <text evidence="15">The sequence shown here is derived from an EMBL/GenBank/DDBJ whole genome shotgun (WGS) entry which is preliminary data.</text>
</comment>
<keyword evidence="4 14" id="KW-0812">Transmembrane</keyword>
<feature type="transmembrane region" description="Helical" evidence="14">
    <location>
        <begin position="356"/>
        <end position="377"/>
    </location>
</feature>
<accession>A0A9P8AIW8</accession>
<reference evidence="15" key="1">
    <citation type="submission" date="2021-03" db="EMBL/GenBank/DDBJ databases">
        <authorList>
            <person name="Palmer J.M."/>
        </authorList>
    </citation>
    <scope>NUCLEOTIDE SEQUENCE</scope>
    <source>
        <strain evidence="15">ARV_011</strain>
    </source>
</reference>
<dbReference type="Gene3D" id="1.20.58.340">
    <property type="entry name" value="Magnesium transport protein CorA, transmembrane region"/>
    <property type="match status" value="1"/>
</dbReference>
<protein>
    <recommendedName>
        <fullName evidence="14">Magnesium transporter</fullName>
    </recommendedName>
</protein>
<dbReference type="Gene3D" id="2.40.128.330">
    <property type="match status" value="1"/>
</dbReference>
<sequence length="450" mass="51291">MYSVSRARISIATIKASSPFRSVVTTRRRPDVKDNFFLSRVKQSKTTASVPSKQIFAQVKAIAPNDQYVSCTTFDSNGNITTVSKKYPKKSFLLDNKLFPRDFRKIDTLSIDVAPLIMIRSANAILINLLHIKAIIKKDTVMVFDTSAPEAAARLGLFMYDLELKLKPSPANRNVSYEFRALESILINVMSNLEADLKVHLVNCGLILSQLENQINRDQLQDLLIKSKNLNSYYQKAVLIRNVLEELLDNDEDLAGMYLSEPNKYDGTEIDAYDDLEMLLEAYYNHCDEFVQHSGSVLSDIKQTEEIVNIILDANRNSLMVFELRITVYTLGFAVATLVPAFYGMNLKNYIEDTNWGFGMVIAISIIQGLVVTLLNFRKLHSVQKLTMTSSPLSKSSTSDISPTYAKTLRNRQKLWYRLLYGNRNTTYDKPTPKERDVIWRMINNDRTLK</sequence>
<evidence type="ECO:0000256" key="8">
    <source>
        <dbReference type="ARBA" id="ARBA00022989"/>
    </source>
</evidence>
<evidence type="ECO:0000256" key="4">
    <source>
        <dbReference type="ARBA" id="ARBA00022692"/>
    </source>
</evidence>